<gene>
    <name evidence="3" type="ORF">JQX08_04120</name>
</gene>
<feature type="domain" description="Bacteriophage N4 adsorption protein A C-terminal" evidence="2">
    <location>
        <begin position="912"/>
        <end position="1050"/>
    </location>
</feature>
<feature type="signal peptide" evidence="1">
    <location>
        <begin position="1"/>
        <end position="21"/>
    </location>
</feature>
<dbReference type="Gene3D" id="1.25.40.10">
    <property type="entry name" value="Tetratricopeptide repeat domain"/>
    <property type="match status" value="2"/>
</dbReference>
<dbReference type="RefSeq" id="WP_204914930.1">
    <property type="nucleotide sequence ID" value="NZ_JAFEUP010000001.1"/>
</dbReference>
<keyword evidence="1" id="KW-0732">Signal</keyword>
<organism evidence="3 4">
    <name type="scientific">Zestomonas insulae</name>
    <dbReference type="NCBI Taxonomy" id="2809017"/>
    <lineage>
        <taxon>Bacteria</taxon>
        <taxon>Pseudomonadati</taxon>
        <taxon>Pseudomonadota</taxon>
        <taxon>Gammaproteobacteria</taxon>
        <taxon>Pseudomonadales</taxon>
        <taxon>Pseudomonadaceae</taxon>
        <taxon>Zestomonas</taxon>
    </lineage>
</organism>
<comment type="caution">
    <text evidence="3">The sequence shown here is derived from an EMBL/GenBank/DDBJ whole genome shotgun (WGS) entry which is preliminary data.</text>
</comment>
<dbReference type="SUPFAM" id="SSF48452">
    <property type="entry name" value="TPR-like"/>
    <property type="match status" value="1"/>
</dbReference>
<evidence type="ECO:0000313" key="4">
    <source>
        <dbReference type="Proteomes" id="UP000717995"/>
    </source>
</evidence>
<accession>A0ABS2IA91</accession>
<dbReference type="EMBL" id="JAFEUP010000001">
    <property type="protein sequence ID" value="MBM7059882.1"/>
    <property type="molecule type" value="Genomic_DNA"/>
</dbReference>
<protein>
    <submittedName>
        <fullName evidence="3">Phage receptor</fullName>
    </submittedName>
</protein>
<dbReference type="Proteomes" id="UP000717995">
    <property type="component" value="Unassembled WGS sequence"/>
</dbReference>
<name>A0ABS2IA91_9GAMM</name>
<reference evidence="3 4" key="1">
    <citation type="submission" date="2021-02" db="EMBL/GenBank/DDBJ databases">
        <authorList>
            <person name="Lee D.-H."/>
        </authorList>
    </citation>
    <scope>NUCLEOTIDE SEQUENCE [LARGE SCALE GENOMIC DNA]</scope>
    <source>
        <strain evidence="3 4">UL073</strain>
    </source>
</reference>
<feature type="chain" id="PRO_5046936232" evidence="1">
    <location>
        <begin position="22"/>
        <end position="1055"/>
    </location>
</feature>
<proteinExistence type="predicted"/>
<evidence type="ECO:0000313" key="3">
    <source>
        <dbReference type="EMBL" id="MBM7059882.1"/>
    </source>
</evidence>
<dbReference type="Pfam" id="PF13283">
    <property type="entry name" value="NfrA_C"/>
    <property type="match status" value="1"/>
</dbReference>
<dbReference type="InterPro" id="IPR025137">
    <property type="entry name" value="NfrA_C"/>
</dbReference>
<evidence type="ECO:0000259" key="2">
    <source>
        <dbReference type="Pfam" id="PF13283"/>
    </source>
</evidence>
<keyword evidence="3" id="KW-0675">Receptor</keyword>
<evidence type="ECO:0000256" key="1">
    <source>
        <dbReference type="SAM" id="SignalP"/>
    </source>
</evidence>
<dbReference type="InterPro" id="IPR011990">
    <property type="entry name" value="TPR-like_helical_dom_sf"/>
</dbReference>
<sequence>MRRHSWLLAALLLAGVGQALPAEAPLSDFQRFRSYPFLERAYREAKQDNWGEVERLMRHLLDQVPDNHEARRLLIQALARQGRYEDALAASAALPDGPEARRSLLELRLAWLEQGAPAQAQVQGWLAHSQGGERVRLWQAYSQSLGKRQGARAALDWLAALEPRGDERELRQALANWAERAGAWPQVIAQLAPLATAQQLDGGDWQRLAQAYLHTEDDQALHQLLAQAPSPALAQRLREQAAQRAIASGRTEQAQAWLQALPPAQQETQRETLWELARQTGNSARVRELANQLGRPCLETAEWLSRRAAQAALEQLRECRAADDPQAWLVLAERLEAEDLLLSQTLPVPWDNRRRDALLGLWQRRGQSERALAWLSRQPPSNAVVKQRAELLQAAGRSEAAAGEWLRYYRASGDLRALDQASFLALAGGRREQAQQLLEDAYDRRHGRLPAPLLARLGGLYAQPATALPPQRVAPLLDQVDAATRAQLLGRLAEAGHCDLVRGNAGAQPREVGQWRALGRCAMPDRPGEAVVYYRQAQQAGDPSVGPALAYALAAAGEPEQAWPIWRAQPLATLDDSARLAASRAALSAGDHDAAERYWQLAQRRSADDWALGAQIAAARGDAQLALQRQREALRQAPDAGHYYAAAASAERAGERAQSTAWLAEAVRLAPNDPRFRADYGMRLAGAADQAERHRAIPYLQQASRDFPEDYRIAETLAWRYDEAEDSAVARRELERAIDLEQQPVLDDDEESLEARRFRQRRAHQVLSQRDNLTLASVWSPAGIATYSVPVSATQTGEQRRASSQNVQIAIWDHALGEEPTRNGSSLSVYGRVLAGNAGRKRYTQYIGTGVGLRYKPFGQLNLNLYGEIYKQNQDPTEGNPDEVFPGLRLHKIGTPKKFERYVRERDRYAQTSTDYLLRATASFLDQGDYRNDWRVDEEQWNERFLYLDAAWWTKAGDHQWLSRFQQGHVWKLPVDSPQTLMAYGFGEFATQDPDNDWRQDLRSGVGLRWQYWYGDDRYNAYRAHVTLRTEYQLGLGGNLFEQANGWLVGLEVNF</sequence>
<keyword evidence="4" id="KW-1185">Reference proteome</keyword>